<evidence type="ECO:0000313" key="7">
    <source>
        <dbReference type="Proteomes" id="UP000027075"/>
    </source>
</evidence>
<dbReference type="STRING" id="523841.HFX_0595"/>
<evidence type="ECO:0000313" key="8">
    <source>
        <dbReference type="Proteomes" id="UP000299011"/>
    </source>
</evidence>
<dbReference type="AlphaFoldDB" id="I3R260"/>
<dbReference type="RefSeq" id="WP_004057677.1">
    <property type="nucleotide sequence ID" value="NC_017941.2"/>
</dbReference>
<sequence length="227" mass="23724">MTTATARAQTTLAGLAVALVLVTTVTAGSIVVADRTLADATNDPLEQHQAERAADALVTDSPLTTAQGRIDKSLVNKTNASELATAVPTLRSVDFRVRVDGETIAAQGDPQGGTTVSRGAVAIETRTASETIDLNDSDAATLNGRTNRIQFDVNPDPDTTVRTIRVGDRVVLHRPTGIEGTHTVNVTDYADPVIRVERVGPAPTGSVTATATLFETEAARIEVTVDA</sequence>
<reference evidence="1 5" key="2">
    <citation type="journal article" date="2012" name="J. Bacteriol.">
        <title>Complete genome sequence of the metabolically versatile halophilic archaeon Haloferax mediterranei, a poly(3-hydroxybutyrate-co-3-hydroxyvalerate) producer.</title>
        <authorList>
            <person name="Han J."/>
            <person name="Zhang F."/>
            <person name="Hou J."/>
            <person name="Liu X."/>
            <person name="Li M."/>
            <person name="Liu H."/>
            <person name="Cai L."/>
            <person name="Zhang B."/>
            <person name="Chen Y."/>
            <person name="Zhou J."/>
            <person name="Hu S."/>
            <person name="Xiang H."/>
        </authorList>
    </citation>
    <scope>NUCLEOTIDE SEQUENCE [LARGE SCALE GENOMIC DNA]</scope>
    <source>
        <strain evidence="5">ATCC 33500 / DSM 1411 / JCM 8866 / NBRC 14739 / NCIMB 2177 / R-4</strain>
        <strain evidence="1">CGMCC 1.2087</strain>
    </source>
</reference>
<evidence type="ECO:0000313" key="3">
    <source>
        <dbReference type="EMBL" id="EMA02410.1"/>
    </source>
</evidence>
<dbReference type="PaxDb" id="523841-HFX_0595"/>
<dbReference type="EMBL" id="CP001868">
    <property type="protein sequence ID" value="AFK18320.1"/>
    <property type="molecule type" value="Genomic_DNA"/>
</dbReference>
<dbReference type="KEGG" id="hme:HFX_0595"/>
<reference evidence="1" key="5">
    <citation type="submission" date="2014-05" db="EMBL/GenBank/DDBJ databases">
        <authorList>
            <person name="Wang L."/>
            <person name="Yang H."/>
            <person name="Xiang H."/>
        </authorList>
    </citation>
    <scope>NUCLEOTIDE SEQUENCE</scope>
    <source>
        <strain evidence="1">CGMCC 1.2087</strain>
    </source>
</reference>
<dbReference type="EMBL" id="CP039139">
    <property type="protein sequence ID" value="QCQ74835.1"/>
    <property type="molecule type" value="Genomic_DNA"/>
</dbReference>
<evidence type="ECO:0000313" key="1">
    <source>
        <dbReference type="EMBL" id="AFK18320.1"/>
    </source>
</evidence>
<dbReference type="EMBL" id="CP007551">
    <property type="protein sequence ID" value="AHZ22283.1"/>
    <property type="molecule type" value="Genomic_DNA"/>
</dbReference>
<evidence type="ECO:0000313" key="2">
    <source>
        <dbReference type="EMBL" id="AHZ22283.1"/>
    </source>
</evidence>
<protein>
    <submittedName>
        <fullName evidence="1">Uncharacterized protein</fullName>
    </submittedName>
</protein>
<dbReference type="GeneID" id="40155954"/>
<dbReference type="PATRIC" id="fig|523841.21.peg.1519"/>
<gene>
    <name evidence="1" type="ordered locus">HFX_0595</name>
    <name evidence="2" type="ORF">BM92_06285</name>
    <name evidence="3" type="ORF">C439_07505</name>
    <name evidence="4" type="ORF">E6P09_06015</name>
</gene>
<evidence type="ECO:0000313" key="4">
    <source>
        <dbReference type="EMBL" id="QCQ74835.1"/>
    </source>
</evidence>
<keyword evidence="6" id="KW-1185">Reference proteome</keyword>
<organism evidence="1 5">
    <name type="scientific">Haloferax mediterranei (strain ATCC 33500 / DSM 1411 / JCM 8866 / NBRC 14739 / NCIMB 2177 / R-4)</name>
    <name type="common">Halobacterium mediterranei</name>
    <dbReference type="NCBI Taxonomy" id="523841"/>
    <lineage>
        <taxon>Archaea</taxon>
        <taxon>Methanobacteriati</taxon>
        <taxon>Methanobacteriota</taxon>
        <taxon>Stenosarchaea group</taxon>
        <taxon>Halobacteria</taxon>
        <taxon>Halobacteriales</taxon>
        <taxon>Haloferacaceae</taxon>
        <taxon>Haloferax</taxon>
    </lineage>
</organism>
<accession>I3R260</accession>
<reference evidence="1" key="1">
    <citation type="journal article" date="2012" name="Appl. Environ. Microbiol.">
        <title>Identification of the haloarchaeal phasin (PhaP) that functions in polyhydroxyalkanoate accumulation and granule formation in Haloferax mediterranei.</title>
        <authorList>
            <person name="Cai S."/>
            <person name="Cai L."/>
            <person name="Liu H."/>
            <person name="Liu X."/>
            <person name="Han J."/>
            <person name="Zhou J."/>
            <person name="Xiang H."/>
        </authorList>
    </citation>
    <scope>NUCLEOTIDE SEQUENCE</scope>
    <source>
        <strain evidence="1">CGMCC 1.2087</strain>
    </source>
</reference>
<dbReference type="Proteomes" id="UP000006469">
    <property type="component" value="Chromosome"/>
</dbReference>
<dbReference type="Proteomes" id="UP000027075">
    <property type="component" value="Chromosome"/>
</dbReference>
<dbReference type="HOGENOM" id="CLU_104483_0_0_2"/>
<reference evidence="2 7" key="4">
    <citation type="submission" date="2014-04" db="EMBL/GenBank/DDBJ databases">
        <title>Transcriptional profiles of Haloferax mediterranei on the basis of nitrogen availability.</title>
        <authorList>
            <person name="Bautista V."/>
        </authorList>
    </citation>
    <scope>NUCLEOTIDE SEQUENCE [LARGE SCALE GENOMIC DNA]</scope>
    <source>
        <strain evidence="2">ATCC 33500</strain>
        <strain evidence="7">ATCC 33500 / DSM 1411 / JCM 8866 / NBRC 14739 / NCIMB 2177 / R-4</strain>
    </source>
</reference>
<evidence type="ECO:0000313" key="5">
    <source>
        <dbReference type="Proteomes" id="UP000006469"/>
    </source>
</evidence>
<reference evidence="4 8" key="6">
    <citation type="submission" date="2019-04" db="EMBL/GenBank/DDBJ databases">
        <title>Methylomes of two halophilic Archaea, Haloarcula marismortui and Haloferax mediterranei.</title>
        <authorList>
            <person name="DasSarma S."/>
            <person name="DasSarma P."/>
            <person name="DasSarma S."/>
            <person name="Fomenkov A."/>
            <person name="Vincze T."/>
            <person name="Anton B.P."/>
            <person name="Roberts R.J."/>
        </authorList>
    </citation>
    <scope>NUCLEOTIDE SEQUENCE [LARGE SCALE GENOMIC DNA]</scope>
    <source>
        <strain evidence="4">ATCC 33500</strain>
        <strain evidence="8">ATCC 33500 / DSM 1411 / JCM 8866 / NBRC 14739 / NCIMB 2177 / R-4</strain>
    </source>
</reference>
<dbReference type="InterPro" id="IPR055687">
    <property type="entry name" value="DUF7263"/>
</dbReference>
<dbReference type="Proteomes" id="UP000299011">
    <property type="component" value="Chromosome"/>
</dbReference>
<dbReference type="Pfam" id="PF23924">
    <property type="entry name" value="DUF7263"/>
    <property type="match status" value="1"/>
</dbReference>
<dbReference type="EMBL" id="AOLO01000007">
    <property type="protein sequence ID" value="EMA02410.1"/>
    <property type="molecule type" value="Genomic_DNA"/>
</dbReference>
<dbReference type="eggNOG" id="arCOG03933">
    <property type="taxonomic scope" value="Archaea"/>
</dbReference>
<reference evidence="3 6" key="3">
    <citation type="journal article" date="2014" name="PLoS Genet.">
        <title>Phylogenetically driven sequencing of extremely halophilic archaea reveals strategies for static and dynamic osmo-response.</title>
        <authorList>
            <person name="Becker E.A."/>
            <person name="Seitzer P.M."/>
            <person name="Tritt A."/>
            <person name="Larsen D."/>
            <person name="Krusor M."/>
            <person name="Yao A.I."/>
            <person name="Wu D."/>
            <person name="Madern D."/>
            <person name="Eisen J.A."/>
            <person name="Darling A.E."/>
            <person name="Facciotti M.T."/>
        </authorList>
    </citation>
    <scope>NUCLEOTIDE SEQUENCE [LARGE SCALE GENOMIC DNA]</scope>
    <source>
        <strain evidence="3">ATCC 33500</strain>
        <strain evidence="6">ATCC 33500 / DSM 1411 / JCM 8866 / NBRC 14739 / NCIMB 2177 / R-4</strain>
    </source>
</reference>
<dbReference type="OrthoDB" id="270259at2157"/>
<proteinExistence type="predicted"/>
<dbReference type="Proteomes" id="UP000011603">
    <property type="component" value="Unassembled WGS sequence"/>
</dbReference>
<name>I3R260_HALMT</name>
<evidence type="ECO:0000313" key="6">
    <source>
        <dbReference type="Proteomes" id="UP000011603"/>
    </source>
</evidence>